<dbReference type="EnsemblPlants" id="PGSC0003DMT400076349">
    <property type="protein sequence ID" value="PGSC0003DMT400076349"/>
    <property type="gene ID" value="PGSC0003DMG400029684"/>
</dbReference>
<dbReference type="Pfam" id="PF02992">
    <property type="entry name" value="Transposase_21"/>
    <property type="match status" value="1"/>
</dbReference>
<evidence type="ECO:0000313" key="1">
    <source>
        <dbReference type="EnsemblPlants" id="PGSC0003DMT400076349"/>
    </source>
</evidence>
<reference evidence="2" key="1">
    <citation type="journal article" date="2011" name="Nature">
        <title>Genome sequence and analysis of the tuber crop potato.</title>
        <authorList>
            <consortium name="The Potato Genome Sequencing Consortium"/>
        </authorList>
    </citation>
    <scope>NUCLEOTIDE SEQUENCE [LARGE SCALE GENOMIC DNA]</scope>
    <source>
        <strain evidence="2">cv. DM1-3 516 R44</strain>
    </source>
</reference>
<dbReference type="PaxDb" id="4113-PGSC0003DMT400076349"/>
<dbReference type="InterPro" id="IPR004242">
    <property type="entry name" value="Transposase_21"/>
</dbReference>
<proteinExistence type="predicted"/>
<name>M1CWK4_SOLTU</name>
<evidence type="ECO:0000313" key="2">
    <source>
        <dbReference type="Proteomes" id="UP000011115"/>
    </source>
</evidence>
<sequence>MAKNSVDHKRYLPLNHKWRNDKVSFDNTIEHRLPPKMLSGDDMLDEVADLDGLPLTKDPQKRLKYRIRKGVITGIRRVYSLIFHIGKPYCCDIILMCCSLRRIYVTIFWGQF</sequence>
<organism evidence="1 2">
    <name type="scientific">Solanum tuberosum</name>
    <name type="common">Potato</name>
    <dbReference type="NCBI Taxonomy" id="4113"/>
    <lineage>
        <taxon>Eukaryota</taxon>
        <taxon>Viridiplantae</taxon>
        <taxon>Streptophyta</taxon>
        <taxon>Embryophyta</taxon>
        <taxon>Tracheophyta</taxon>
        <taxon>Spermatophyta</taxon>
        <taxon>Magnoliopsida</taxon>
        <taxon>eudicotyledons</taxon>
        <taxon>Gunneridae</taxon>
        <taxon>Pentapetalae</taxon>
        <taxon>asterids</taxon>
        <taxon>lamiids</taxon>
        <taxon>Solanales</taxon>
        <taxon>Solanaceae</taxon>
        <taxon>Solanoideae</taxon>
        <taxon>Solaneae</taxon>
        <taxon>Solanum</taxon>
    </lineage>
</organism>
<keyword evidence="2" id="KW-1185">Reference proteome</keyword>
<reference evidence="1" key="2">
    <citation type="submission" date="2015-06" db="UniProtKB">
        <authorList>
            <consortium name="EnsemblPlants"/>
        </authorList>
    </citation>
    <scope>IDENTIFICATION</scope>
    <source>
        <strain evidence="1">DM1-3 516 R44</strain>
    </source>
</reference>
<dbReference type="AlphaFoldDB" id="M1CWK4"/>
<protein>
    <submittedName>
        <fullName evidence="1">Uncharacterized protein</fullName>
    </submittedName>
</protein>
<dbReference type="InParanoid" id="M1CWK4"/>
<dbReference type="Proteomes" id="UP000011115">
    <property type="component" value="Unassembled WGS sequence"/>
</dbReference>
<accession>M1CWK4</accession>
<dbReference type="HOGENOM" id="CLU_2150388_0_0_1"/>
<dbReference type="Gramene" id="PGSC0003DMT400076349">
    <property type="protein sequence ID" value="PGSC0003DMT400076349"/>
    <property type="gene ID" value="PGSC0003DMG400029684"/>
</dbReference>